<dbReference type="RefSeq" id="WP_184269448.1">
    <property type="nucleotide sequence ID" value="NZ_JACHKY010000003.1"/>
</dbReference>
<organism evidence="1 2">
    <name type="scientific">Brevundimonas bullata</name>
    <dbReference type="NCBI Taxonomy" id="13160"/>
    <lineage>
        <taxon>Bacteria</taxon>
        <taxon>Pseudomonadati</taxon>
        <taxon>Pseudomonadota</taxon>
        <taxon>Alphaproteobacteria</taxon>
        <taxon>Caulobacterales</taxon>
        <taxon>Caulobacteraceae</taxon>
        <taxon>Brevundimonas</taxon>
    </lineage>
</organism>
<comment type="caution">
    <text evidence="1">The sequence shown here is derived from an EMBL/GenBank/DDBJ whole genome shotgun (WGS) entry which is preliminary data.</text>
</comment>
<proteinExistence type="predicted"/>
<accession>A0A7W7IPL0</accession>
<evidence type="ECO:0000313" key="2">
    <source>
        <dbReference type="Proteomes" id="UP000539957"/>
    </source>
</evidence>
<keyword evidence="2" id="KW-1185">Reference proteome</keyword>
<evidence type="ECO:0000313" key="1">
    <source>
        <dbReference type="EMBL" id="MBB4798179.1"/>
    </source>
</evidence>
<protein>
    <submittedName>
        <fullName evidence="1">Uncharacterized protein</fullName>
    </submittedName>
</protein>
<reference evidence="1 2" key="1">
    <citation type="submission" date="2020-08" db="EMBL/GenBank/DDBJ databases">
        <title>Functional genomics of gut bacteria from endangered species of beetles.</title>
        <authorList>
            <person name="Carlos-Shanley C."/>
        </authorList>
    </citation>
    <scope>NUCLEOTIDE SEQUENCE [LARGE SCALE GENOMIC DNA]</scope>
    <source>
        <strain evidence="1 2">S00123</strain>
    </source>
</reference>
<sequence>MRIALHAGPSHASWAWANDVVAQAVSCGWNVVGRVPEAPVVPGQPDWVLSSAADVEDEGVVIILGPDFAAADLGRMDVAQLADHFRHRPVPCVYGTRWFASSSVAAAESAGGILLVSAEWTVIDLDGLGPLDRPADLGELRAADPALGVYGSRSSPGARAFWSPVLFTAAADEQTADVAEWVDMTGRIKAVADDPGMSLGAGPWSIEWLVDVNPEGGVVDLLFQWGDQELLEVVRRPGRYSVTQSAQWAVGGHARARIQSFRPHFQGRARLVGAVVTRLKQASG</sequence>
<dbReference type="AlphaFoldDB" id="A0A7W7IPL0"/>
<name>A0A7W7IPL0_9CAUL</name>
<gene>
    <name evidence="1" type="ORF">HNP32_001923</name>
</gene>
<dbReference type="Proteomes" id="UP000539957">
    <property type="component" value="Unassembled WGS sequence"/>
</dbReference>
<dbReference type="EMBL" id="JACHKY010000003">
    <property type="protein sequence ID" value="MBB4798179.1"/>
    <property type="molecule type" value="Genomic_DNA"/>
</dbReference>